<dbReference type="KEGG" id="gsh:117368322"/>
<keyword evidence="7" id="KW-0862">Zinc</keyword>
<keyword evidence="8" id="KW-0805">Transcription regulation</keyword>
<feature type="region of interest" description="Disordered" evidence="13">
    <location>
        <begin position="449"/>
        <end position="481"/>
    </location>
</feature>
<evidence type="ECO:0000256" key="1">
    <source>
        <dbReference type="ARBA" id="ARBA00003767"/>
    </source>
</evidence>
<dbReference type="GO" id="GO:0008270">
    <property type="term" value="F:zinc ion binding"/>
    <property type="evidence" value="ECO:0007669"/>
    <property type="project" value="UniProtKB-KW"/>
</dbReference>
<evidence type="ECO:0000256" key="6">
    <source>
        <dbReference type="ARBA" id="ARBA00022771"/>
    </source>
</evidence>
<evidence type="ECO:0000256" key="13">
    <source>
        <dbReference type="SAM" id="MobiDB-lite"/>
    </source>
</evidence>
<dbReference type="SUPFAM" id="SSF109640">
    <property type="entry name" value="KRAB domain (Kruppel-associated box)"/>
    <property type="match status" value="1"/>
</dbReference>
<dbReference type="Gene3D" id="3.30.160.60">
    <property type="entry name" value="Classic Zinc Finger"/>
    <property type="match status" value="10"/>
</dbReference>
<dbReference type="PROSITE" id="PS50805">
    <property type="entry name" value="KRAB"/>
    <property type="match status" value="1"/>
</dbReference>
<sequence length="543" mass="62370">MAELRSSRATVTFNDVAAYFSEAEWEVLEEGRKELYRGVMKEIHWVLMSLGYTIVNDDVLLKIKPGEEPYHKYHFGSEDAGGTMDLSNLKPDLLFRIKQEKEEEEACHWDPQEAMGQEELSQPEIGEPGSMNKTKKRHLEACIEKLKSQEQLPAVRRNIEHDHPDLDRIAAFKHQRKPKANKTKVPSRVQGGSDSPASPGKEPASPVAEGSPETMRDAYSEPCDAEQKRAERPYCCSECGKCFKKCSHLKVHQRIHTGEKPYLCGVCGKGFSQRESLIPHQRVHTGERPYKCSVCKKSFGYKVSLTIHQRIHTGERPYKCSECERCFSKSSHLRVHQRTHTGERPFTCEICGRCFSHKESLTVHQRIHTGERPYRCTECERTFMTLSHLIQHQRVHTGERPFKCGECNKCFIKSAHLLQHRRTHTGERPFKCTECEKCYTKNQNLKAHQKTHNGPVPAFLENGSSASQGEASSTESGPWEGGKQLSCNKCRQTFSQCSDLAEHQAIHMKERLFECEKCERRFRRHGNLMKHLRTHQEDEVVDP</sequence>
<keyword evidence="9" id="KW-0238">DNA-binding</keyword>
<feature type="domain" description="C2H2-type" evidence="14">
    <location>
        <begin position="374"/>
        <end position="401"/>
    </location>
</feature>
<dbReference type="InterPro" id="IPR036236">
    <property type="entry name" value="Znf_C2H2_sf"/>
</dbReference>
<feature type="domain" description="C2H2-type" evidence="14">
    <location>
        <begin position="262"/>
        <end position="289"/>
    </location>
</feature>
<evidence type="ECO:0000256" key="2">
    <source>
        <dbReference type="ARBA" id="ARBA00004123"/>
    </source>
</evidence>
<organism evidence="16 17">
    <name type="scientific">Geotrypetes seraphini</name>
    <name type="common">Gaboon caecilian</name>
    <name type="synonym">Caecilia seraphini</name>
    <dbReference type="NCBI Taxonomy" id="260995"/>
    <lineage>
        <taxon>Eukaryota</taxon>
        <taxon>Metazoa</taxon>
        <taxon>Chordata</taxon>
        <taxon>Craniata</taxon>
        <taxon>Vertebrata</taxon>
        <taxon>Euteleostomi</taxon>
        <taxon>Amphibia</taxon>
        <taxon>Gymnophiona</taxon>
        <taxon>Geotrypetes</taxon>
    </lineage>
</organism>
<dbReference type="PANTHER" id="PTHR24379:SF133">
    <property type="entry name" value="ZFP617 PROTEIN-RELATED"/>
    <property type="match status" value="1"/>
</dbReference>
<evidence type="ECO:0000313" key="16">
    <source>
        <dbReference type="Proteomes" id="UP000515159"/>
    </source>
</evidence>
<accession>A0A6P8SNA0</accession>
<feature type="compositionally biased region" description="Basic residues" evidence="13">
    <location>
        <begin position="171"/>
        <end position="182"/>
    </location>
</feature>
<evidence type="ECO:0000256" key="5">
    <source>
        <dbReference type="ARBA" id="ARBA00022737"/>
    </source>
</evidence>
<keyword evidence="4" id="KW-0479">Metal-binding</keyword>
<dbReference type="GeneID" id="117368322"/>
<dbReference type="InterPro" id="IPR001909">
    <property type="entry name" value="KRAB"/>
</dbReference>
<evidence type="ECO:0000256" key="12">
    <source>
        <dbReference type="PROSITE-ProRule" id="PRU00042"/>
    </source>
</evidence>
<gene>
    <name evidence="17" type="primary">LOC117368322</name>
</gene>
<evidence type="ECO:0000256" key="7">
    <source>
        <dbReference type="ARBA" id="ARBA00022833"/>
    </source>
</evidence>
<dbReference type="GO" id="GO:0000977">
    <property type="term" value="F:RNA polymerase II transcription regulatory region sequence-specific DNA binding"/>
    <property type="evidence" value="ECO:0007669"/>
    <property type="project" value="TreeGrafter"/>
</dbReference>
<keyword evidence="11" id="KW-0539">Nucleus</keyword>
<keyword evidence="6 12" id="KW-0863">Zinc-finger</keyword>
<protein>
    <submittedName>
        <fullName evidence="17">Zinc finger protein 883-like</fullName>
    </submittedName>
</protein>
<evidence type="ECO:0000256" key="4">
    <source>
        <dbReference type="ARBA" id="ARBA00022723"/>
    </source>
</evidence>
<dbReference type="SMART" id="SM00355">
    <property type="entry name" value="ZnF_C2H2"/>
    <property type="match status" value="10"/>
</dbReference>
<dbReference type="FunFam" id="3.30.160.60:FF:001158">
    <property type="entry name" value="zinc finger protein 22"/>
    <property type="match status" value="1"/>
</dbReference>
<feature type="domain" description="C2H2-type" evidence="14">
    <location>
        <begin position="430"/>
        <end position="457"/>
    </location>
</feature>
<proteinExistence type="inferred from homology"/>
<reference evidence="17" key="1">
    <citation type="submission" date="2025-08" db="UniProtKB">
        <authorList>
            <consortium name="RefSeq"/>
        </authorList>
    </citation>
    <scope>IDENTIFICATION</scope>
</reference>
<dbReference type="FunFam" id="3.30.160.60:FF:001532">
    <property type="entry name" value="Zinc finger protein 483"/>
    <property type="match status" value="1"/>
</dbReference>
<comment type="function">
    <text evidence="1">May be involved in transcriptional regulation.</text>
</comment>
<keyword evidence="5" id="KW-0677">Repeat</keyword>
<keyword evidence="10" id="KW-0804">Transcription</keyword>
<name>A0A6P8SNA0_GEOSA</name>
<dbReference type="InterPro" id="IPR036051">
    <property type="entry name" value="KRAB_dom_sf"/>
</dbReference>
<keyword evidence="16" id="KW-1185">Reference proteome</keyword>
<feature type="domain" description="KRAB" evidence="15">
    <location>
        <begin position="11"/>
        <end position="82"/>
    </location>
</feature>
<dbReference type="FunFam" id="3.30.160.60:FF:000966">
    <property type="entry name" value="ZFP90 zinc finger protein"/>
    <property type="match status" value="1"/>
</dbReference>
<dbReference type="Pfam" id="PF00096">
    <property type="entry name" value="zf-C2H2"/>
    <property type="match status" value="10"/>
</dbReference>
<feature type="domain" description="C2H2-type" evidence="14">
    <location>
        <begin position="346"/>
        <end position="373"/>
    </location>
</feature>
<dbReference type="FunFam" id="3.30.160.60:FF:001270">
    <property type="entry name" value="zinc finger protein 583 isoform X1"/>
    <property type="match status" value="1"/>
</dbReference>
<evidence type="ECO:0000256" key="9">
    <source>
        <dbReference type="ARBA" id="ARBA00023125"/>
    </source>
</evidence>
<dbReference type="Proteomes" id="UP000515159">
    <property type="component" value="Chromosome 10"/>
</dbReference>
<evidence type="ECO:0000256" key="11">
    <source>
        <dbReference type="ARBA" id="ARBA00023242"/>
    </source>
</evidence>
<feature type="region of interest" description="Disordered" evidence="13">
    <location>
        <begin position="171"/>
        <end position="220"/>
    </location>
</feature>
<evidence type="ECO:0000313" key="17">
    <source>
        <dbReference type="RefSeq" id="XP_033817763.1"/>
    </source>
</evidence>
<dbReference type="FunFam" id="3.30.160.60:FF:000624">
    <property type="entry name" value="zinc finger protein 697"/>
    <property type="match status" value="1"/>
</dbReference>
<feature type="compositionally biased region" description="Polar residues" evidence="13">
    <location>
        <begin position="462"/>
        <end position="476"/>
    </location>
</feature>
<feature type="domain" description="C2H2-type" evidence="14">
    <location>
        <begin position="513"/>
        <end position="540"/>
    </location>
</feature>
<feature type="domain" description="C2H2-type" evidence="14">
    <location>
        <begin position="234"/>
        <end position="261"/>
    </location>
</feature>
<dbReference type="FunFam" id="3.30.160.60:FF:002343">
    <property type="entry name" value="Zinc finger protein 33A"/>
    <property type="match status" value="1"/>
</dbReference>
<evidence type="ECO:0000256" key="3">
    <source>
        <dbReference type="ARBA" id="ARBA00006991"/>
    </source>
</evidence>
<dbReference type="RefSeq" id="XP_033817763.1">
    <property type="nucleotide sequence ID" value="XM_033961872.1"/>
</dbReference>
<dbReference type="PANTHER" id="PTHR24379">
    <property type="entry name" value="KRAB AND ZINC FINGER DOMAIN-CONTAINING"/>
    <property type="match status" value="1"/>
</dbReference>
<dbReference type="Gene3D" id="6.10.140.140">
    <property type="match status" value="1"/>
</dbReference>
<dbReference type="SUPFAM" id="SSF57667">
    <property type="entry name" value="beta-beta-alpha zinc fingers"/>
    <property type="match status" value="6"/>
</dbReference>
<feature type="domain" description="C2H2-type" evidence="14">
    <location>
        <begin position="318"/>
        <end position="345"/>
    </location>
</feature>
<evidence type="ECO:0000259" key="14">
    <source>
        <dbReference type="PROSITE" id="PS50157"/>
    </source>
</evidence>
<dbReference type="InterPro" id="IPR013087">
    <property type="entry name" value="Znf_C2H2_type"/>
</dbReference>
<dbReference type="PROSITE" id="PS50157">
    <property type="entry name" value="ZINC_FINGER_C2H2_2"/>
    <property type="match status" value="10"/>
</dbReference>
<feature type="region of interest" description="Disordered" evidence="13">
    <location>
        <begin position="105"/>
        <end position="137"/>
    </location>
</feature>
<dbReference type="AlphaFoldDB" id="A0A6P8SNA0"/>
<comment type="subcellular location">
    <subcellularLocation>
        <location evidence="2">Nucleus</location>
    </subcellularLocation>
</comment>
<dbReference type="FunFam" id="3.30.160.60:FF:000100">
    <property type="entry name" value="Zinc finger 45-like"/>
    <property type="match status" value="1"/>
</dbReference>
<feature type="domain" description="C2H2-type" evidence="14">
    <location>
        <begin position="402"/>
        <end position="429"/>
    </location>
</feature>
<feature type="domain" description="C2H2-type" evidence="14">
    <location>
        <begin position="485"/>
        <end position="512"/>
    </location>
</feature>
<dbReference type="FunFam" id="3.30.160.60:FF:000358">
    <property type="entry name" value="zinc finger protein 24"/>
    <property type="match status" value="2"/>
</dbReference>
<comment type="similarity">
    <text evidence="3">Belongs to the krueppel C2H2-type zinc-finger protein family.</text>
</comment>
<dbReference type="Pfam" id="PF01352">
    <property type="entry name" value="KRAB"/>
    <property type="match status" value="1"/>
</dbReference>
<dbReference type="CDD" id="cd07765">
    <property type="entry name" value="KRAB_A-box"/>
    <property type="match status" value="1"/>
</dbReference>
<dbReference type="OrthoDB" id="6591996at2759"/>
<dbReference type="PROSITE" id="PS00028">
    <property type="entry name" value="ZINC_FINGER_C2H2_1"/>
    <property type="match status" value="10"/>
</dbReference>
<dbReference type="GO" id="GO:0000981">
    <property type="term" value="F:DNA-binding transcription factor activity, RNA polymerase II-specific"/>
    <property type="evidence" value="ECO:0007669"/>
    <property type="project" value="TreeGrafter"/>
</dbReference>
<dbReference type="InParanoid" id="A0A6P8SNA0"/>
<feature type="domain" description="C2H2-type" evidence="14">
    <location>
        <begin position="290"/>
        <end position="317"/>
    </location>
</feature>
<evidence type="ECO:0000256" key="10">
    <source>
        <dbReference type="ARBA" id="ARBA00023163"/>
    </source>
</evidence>
<dbReference type="GO" id="GO:0005634">
    <property type="term" value="C:nucleus"/>
    <property type="evidence" value="ECO:0007669"/>
    <property type="project" value="UniProtKB-SubCell"/>
</dbReference>
<evidence type="ECO:0000256" key="8">
    <source>
        <dbReference type="ARBA" id="ARBA00023015"/>
    </source>
</evidence>
<dbReference type="SMART" id="SM00349">
    <property type="entry name" value="KRAB"/>
    <property type="match status" value="1"/>
</dbReference>
<evidence type="ECO:0000259" key="15">
    <source>
        <dbReference type="PROSITE" id="PS50805"/>
    </source>
</evidence>